<reference evidence="1 2" key="1">
    <citation type="submission" date="2018-10" db="EMBL/GenBank/DDBJ databases">
        <title>Genome-guide identification and characterization of bacteria that degrade polycyclic aromatic hydrocarbons and resist hexavalent chromium simultaneously.</title>
        <authorList>
            <person name="Feng H."/>
        </authorList>
    </citation>
    <scope>NUCLEOTIDE SEQUENCE [LARGE SCALE GENOMIC DNA]</scope>
    <source>
        <strain evidence="1 2">J015</strain>
    </source>
</reference>
<comment type="caution">
    <text evidence="1">The sequence shown here is derived from an EMBL/GenBank/DDBJ whole genome shotgun (WGS) entry which is preliminary data.</text>
</comment>
<dbReference type="AlphaFoldDB" id="A0A3B0FPZ1"/>
<proteinExistence type="predicted"/>
<dbReference type="Proteomes" id="UP000273159">
    <property type="component" value="Unassembled WGS sequence"/>
</dbReference>
<evidence type="ECO:0000313" key="1">
    <source>
        <dbReference type="EMBL" id="RKO23762.1"/>
    </source>
</evidence>
<protein>
    <submittedName>
        <fullName evidence="1">Uncharacterized protein</fullName>
    </submittedName>
</protein>
<dbReference type="RefSeq" id="WP_013602475.1">
    <property type="nucleotide sequence ID" value="NZ_RBNH01000008.1"/>
</dbReference>
<gene>
    <name evidence="1" type="ORF">D7Z96_10770</name>
</gene>
<name>A0A3B0FPZ1_PSEPS</name>
<organism evidence="1 2">
    <name type="scientific">Pseudarthrobacter phenanthrenivorans</name>
    <name type="common">Arthrobacter phenanthrenivorans</name>
    <dbReference type="NCBI Taxonomy" id="361575"/>
    <lineage>
        <taxon>Bacteria</taxon>
        <taxon>Bacillati</taxon>
        <taxon>Actinomycetota</taxon>
        <taxon>Actinomycetes</taxon>
        <taxon>Micrococcales</taxon>
        <taxon>Micrococcaceae</taxon>
        <taxon>Pseudarthrobacter</taxon>
    </lineage>
</organism>
<sequence>MNLKDGWDHLDPATQTWLINNPGCQILPRTIATVIAKETGGHFATGLHGEANVSKEDQAFIRSKAKEFAHA</sequence>
<reference evidence="2" key="2">
    <citation type="submission" date="2018-10" db="EMBL/GenBank/DDBJ databases">
        <authorList>
            <person name="Wang Y."/>
            <person name="Wang J."/>
            <person name="Yang X."/>
            <person name="Wang Z."/>
            <person name="Huang Y."/>
        </authorList>
    </citation>
    <scope>NUCLEOTIDE SEQUENCE [LARGE SCALE GENOMIC DNA]</scope>
    <source>
        <strain evidence="2">J015</strain>
    </source>
</reference>
<accession>A0A3B0FPZ1</accession>
<evidence type="ECO:0000313" key="2">
    <source>
        <dbReference type="Proteomes" id="UP000273159"/>
    </source>
</evidence>
<dbReference type="EMBL" id="RBNH01000008">
    <property type="protein sequence ID" value="RKO23762.1"/>
    <property type="molecule type" value="Genomic_DNA"/>
</dbReference>
<dbReference type="OMA" id="WLMDNPG"/>